<organism evidence="1">
    <name type="scientific">Pseudomonas phage Cygsa01</name>
    <dbReference type="NCBI Taxonomy" id="3138529"/>
    <lineage>
        <taxon>Viruses</taxon>
    </lineage>
</organism>
<reference evidence="1" key="1">
    <citation type="journal article" date="2024" name="J. Gen. Virol.">
        <title>Novel phages of Pseudomonas syringae unveil numerous potential auxiliary metabolic genes.</title>
        <authorList>
            <person name="Feltin C."/>
            <person name="Garneau J.R."/>
            <person name="Morris C.E."/>
            <person name="Berard A."/>
            <person name="Torres-Barcelo C."/>
        </authorList>
    </citation>
    <scope>NUCLEOTIDE SEQUENCE</scope>
</reference>
<protein>
    <submittedName>
        <fullName evidence="1">Uncharacterized protein</fullName>
    </submittedName>
</protein>
<evidence type="ECO:0000313" key="1">
    <source>
        <dbReference type="EMBL" id="XAI71178.1"/>
    </source>
</evidence>
<accession>A0AAU6W478</accession>
<proteinExistence type="predicted"/>
<dbReference type="EMBL" id="PP179332">
    <property type="protein sequence ID" value="XAI71178.1"/>
    <property type="molecule type" value="Genomic_DNA"/>
</dbReference>
<gene>
    <name evidence="1" type="ORF">Cygsa01_00132</name>
</gene>
<sequence length="146" mass="16212">MNRDELQHLFEQKAPIPLSTIERFAGTYRFKPNTPSHRISTHDMWTLKEYGGKWAGFQLALDIGLKQVSPAAPLIDPQLLIRCRRVIKKCAPEETGLVEDLKLAINTGGPGGVHCGAHVDYDPASRIERGMVVVALDNTYMTRGDA</sequence>
<name>A0AAU6W478_9VIRU</name>